<dbReference type="InterPro" id="IPR050644">
    <property type="entry name" value="PG_Glycine_Bridge_Synth"/>
</dbReference>
<accession>A0A933IAM8</accession>
<feature type="domain" description="BioF2-like acetyltransferase" evidence="1">
    <location>
        <begin position="156"/>
        <end position="284"/>
    </location>
</feature>
<dbReference type="Gene3D" id="3.40.630.30">
    <property type="match status" value="1"/>
</dbReference>
<sequence length="316" mass="35469">MTIRRYQKKDSGAWNQLVEDSWNGTFLHTRRYLSYHGNRFKDVSLIIENSQGLPVAAFPAAVDPHEPMAIISHPGITYGGIVHKGDLRGEDMVNALGMIAKYYSNVGYKSLSYKAVPFFYHRIPAEDDRYAISRLNGRLARCELSAVINLFSRGQLSGRRKRCLTKAAGSGLKIVSGKELLPDFWRLLEKTLRQRHNVSPVHSLSEITKLSKLFPENIECVAAVLGRKMVAGALLYKTHSVTRTQYLASDEEGRKNGALDLVLENSILKAKETGGRYLDLGTSNLEQGRVLNQNLYRFKTEFGAGGVVFEQFQIML</sequence>
<dbReference type="EMBL" id="JACQXR010000047">
    <property type="protein sequence ID" value="MBI4726372.1"/>
    <property type="molecule type" value="Genomic_DNA"/>
</dbReference>
<gene>
    <name evidence="2" type="ORF">HY768_03965</name>
</gene>
<protein>
    <submittedName>
        <fullName evidence="2">GNAT family N-acetyltransferase</fullName>
    </submittedName>
</protein>
<evidence type="ECO:0000259" key="1">
    <source>
        <dbReference type="Pfam" id="PF13480"/>
    </source>
</evidence>
<dbReference type="InterPro" id="IPR038740">
    <property type="entry name" value="BioF2-like_GNAT_dom"/>
</dbReference>
<reference evidence="2" key="1">
    <citation type="submission" date="2020-07" db="EMBL/GenBank/DDBJ databases">
        <title>Huge and variable diversity of episymbiotic CPR bacteria and DPANN archaea in groundwater ecosystems.</title>
        <authorList>
            <person name="He C.Y."/>
            <person name="Keren R."/>
            <person name="Whittaker M."/>
            <person name="Farag I.F."/>
            <person name="Doudna J."/>
            <person name="Cate J.H.D."/>
            <person name="Banfield J.F."/>
        </authorList>
    </citation>
    <scope>NUCLEOTIDE SEQUENCE</scope>
    <source>
        <strain evidence="2">NC_groundwater_1520_Pr4_B-0.1um_53_5</strain>
    </source>
</reference>
<name>A0A933IAM8_UNCT6</name>
<dbReference type="Proteomes" id="UP000736328">
    <property type="component" value="Unassembled WGS sequence"/>
</dbReference>
<organism evidence="2 3">
    <name type="scientific">candidate division TA06 bacterium</name>
    <dbReference type="NCBI Taxonomy" id="2250710"/>
    <lineage>
        <taxon>Bacteria</taxon>
        <taxon>Bacteria division TA06</taxon>
    </lineage>
</organism>
<dbReference type="PANTHER" id="PTHR36174">
    <property type="entry name" value="LIPID II:GLYCINE GLYCYLTRANSFERASE"/>
    <property type="match status" value="1"/>
</dbReference>
<dbReference type="Pfam" id="PF13480">
    <property type="entry name" value="Acetyltransf_6"/>
    <property type="match status" value="1"/>
</dbReference>
<dbReference type="PANTHER" id="PTHR36174:SF1">
    <property type="entry name" value="LIPID II:GLYCINE GLYCYLTRANSFERASE"/>
    <property type="match status" value="1"/>
</dbReference>
<proteinExistence type="predicted"/>
<evidence type="ECO:0000313" key="3">
    <source>
        <dbReference type="Proteomes" id="UP000736328"/>
    </source>
</evidence>
<dbReference type="SUPFAM" id="SSF55729">
    <property type="entry name" value="Acyl-CoA N-acyltransferases (Nat)"/>
    <property type="match status" value="1"/>
</dbReference>
<comment type="caution">
    <text evidence="2">The sequence shown here is derived from an EMBL/GenBank/DDBJ whole genome shotgun (WGS) entry which is preliminary data.</text>
</comment>
<dbReference type="InterPro" id="IPR016181">
    <property type="entry name" value="Acyl_CoA_acyltransferase"/>
</dbReference>
<evidence type="ECO:0000313" key="2">
    <source>
        <dbReference type="EMBL" id="MBI4726372.1"/>
    </source>
</evidence>
<dbReference type="AlphaFoldDB" id="A0A933IAM8"/>